<proteinExistence type="predicted"/>
<dbReference type="EMBL" id="CP042469">
    <property type="protein sequence ID" value="QOX62069.1"/>
    <property type="molecule type" value="Genomic_DNA"/>
</dbReference>
<gene>
    <name evidence="1" type="ORF">FRZ06_01250</name>
</gene>
<keyword evidence="2" id="KW-1185">Reference proteome</keyword>
<accession>A0ACD1A6P9</accession>
<evidence type="ECO:0000313" key="2">
    <source>
        <dbReference type="Proteomes" id="UP000594014"/>
    </source>
</evidence>
<evidence type="ECO:0000313" key="1">
    <source>
        <dbReference type="EMBL" id="QOX62069.1"/>
    </source>
</evidence>
<protein>
    <submittedName>
        <fullName evidence="1">Uncharacterized protein</fullName>
    </submittedName>
</protein>
<sequence length="255" mass="27474">MLTQIDSRTLAYVNLFAVLGTLENLCELAPEAKSILKGKEPFSIGFAVKGGPQAVLAFKNGHCELREGSSGCTILLPFPSCEKFNGMINGTYSPMPSKGFTKLALLTKTFVPLTEVMKNYLKPSKAALQSPGFREISTRLMLYTAAAAVAQVGNNDKSGMVSASQIPDGEIAIDVKNVMGITVDVKNHRLTTIKQPCRNPRSSMVFSSLDVAGKLLSGEVSAMACISDGSIEMHGMLNMIDNMNRILDRVSQYLS</sequence>
<dbReference type="Proteomes" id="UP000594014">
    <property type="component" value="Chromosome"/>
</dbReference>
<name>A0ACD1A6P9_9FIRM</name>
<organism evidence="1 2">
    <name type="scientific">Anoxybacterium hadale</name>
    <dbReference type="NCBI Taxonomy" id="3408580"/>
    <lineage>
        <taxon>Bacteria</taxon>
        <taxon>Bacillati</taxon>
        <taxon>Bacillota</taxon>
        <taxon>Clostridia</taxon>
        <taxon>Peptostreptococcales</taxon>
        <taxon>Anaerovoracaceae</taxon>
        <taxon>Anoxybacterium</taxon>
    </lineage>
</organism>
<reference evidence="1" key="1">
    <citation type="submission" date="2019-08" db="EMBL/GenBank/DDBJ databases">
        <title>Genome sequence of Clostridiales bacterium MT110.</title>
        <authorList>
            <person name="Cao J."/>
        </authorList>
    </citation>
    <scope>NUCLEOTIDE SEQUENCE</scope>
    <source>
        <strain evidence="1">MT110</strain>
    </source>
</reference>